<dbReference type="HOGENOM" id="CLU_082855_0_0_0"/>
<dbReference type="STRING" id="649638.Trad_1306"/>
<reference evidence="1 2" key="2">
    <citation type="journal article" date="2011" name="Stand. Genomic Sci.">
        <title>Complete genome sequence of Truepera radiovictrix type strain (RQ-24).</title>
        <authorList>
            <person name="Ivanova N."/>
            <person name="Rohde C."/>
            <person name="Munk C."/>
            <person name="Nolan M."/>
            <person name="Lucas S."/>
            <person name="Del Rio T.G."/>
            <person name="Tice H."/>
            <person name="Deshpande S."/>
            <person name="Cheng J.F."/>
            <person name="Tapia R."/>
            <person name="Han C."/>
            <person name="Goodwin L."/>
            <person name="Pitluck S."/>
            <person name="Liolios K."/>
            <person name="Mavromatis K."/>
            <person name="Mikhailova N."/>
            <person name="Pati A."/>
            <person name="Chen A."/>
            <person name="Palaniappan K."/>
            <person name="Land M."/>
            <person name="Hauser L."/>
            <person name="Chang Y.J."/>
            <person name="Jeffries C.D."/>
            <person name="Brambilla E."/>
            <person name="Rohde M."/>
            <person name="Goker M."/>
            <person name="Tindall B.J."/>
            <person name="Woyke T."/>
            <person name="Bristow J."/>
            <person name="Eisen J.A."/>
            <person name="Markowitz V."/>
            <person name="Hugenholtz P."/>
            <person name="Kyrpides N.C."/>
            <person name="Klenk H.P."/>
            <person name="Lapidus A."/>
        </authorList>
    </citation>
    <scope>NUCLEOTIDE SEQUENCE [LARGE SCALE GENOMIC DNA]</scope>
    <source>
        <strain evidence="2">DSM 17093 / CIP 108686 / LMG 22925 / RQ-24</strain>
    </source>
</reference>
<evidence type="ECO:0008006" key="3">
    <source>
        <dbReference type="Google" id="ProtNLM"/>
    </source>
</evidence>
<dbReference type="Proteomes" id="UP000000379">
    <property type="component" value="Chromosome"/>
</dbReference>
<dbReference type="SUPFAM" id="SSF55144">
    <property type="entry name" value="LigT-like"/>
    <property type="match status" value="1"/>
</dbReference>
<dbReference type="PANTHER" id="PTHR37474">
    <property type="entry name" value="RNA LIGASE/CYCLIC NUCLEOTIDE PHOSPHODIESTERASE"/>
    <property type="match status" value="1"/>
</dbReference>
<accession>D7CWM9</accession>
<proteinExistence type="predicted"/>
<dbReference type="InterPro" id="IPR009097">
    <property type="entry name" value="Cyclic_Pdiesterase"/>
</dbReference>
<evidence type="ECO:0000313" key="1">
    <source>
        <dbReference type="EMBL" id="ADI14428.1"/>
    </source>
</evidence>
<organism evidence="1 2">
    <name type="scientific">Truepera radiovictrix (strain DSM 17093 / CIP 108686 / LMG 22925 / RQ-24)</name>
    <dbReference type="NCBI Taxonomy" id="649638"/>
    <lineage>
        <taxon>Bacteria</taxon>
        <taxon>Thermotogati</taxon>
        <taxon>Deinococcota</taxon>
        <taxon>Deinococci</taxon>
        <taxon>Trueperales</taxon>
        <taxon>Trueperaceae</taxon>
        <taxon>Truepera</taxon>
    </lineage>
</organism>
<sequence>MEKTHQTALVIIPPPTVWGPIQEIRRLHDRQFRRWMPHLTLLYPFAPKRDFNRVLPELAPVGWEQRPFEVTLARFSWFRHGQERYTLWLAPEPREPVVALQEALYRALPSFGDTRSFKGGFTPHLSVGQVAGKGRLRSLVEELSASWEPVRFTVSEVCLISRKAPPNDIFQVDRRIVLEG</sequence>
<dbReference type="EMBL" id="CP002049">
    <property type="protein sequence ID" value="ADI14428.1"/>
    <property type="molecule type" value="Genomic_DNA"/>
</dbReference>
<protein>
    <recommendedName>
        <fullName evidence="3">Phosphoesterase HXTX</fullName>
    </recommendedName>
</protein>
<evidence type="ECO:0000313" key="2">
    <source>
        <dbReference type="Proteomes" id="UP000000379"/>
    </source>
</evidence>
<name>D7CWM9_TRURR</name>
<dbReference type="RefSeq" id="WP_013177798.1">
    <property type="nucleotide sequence ID" value="NC_014221.1"/>
</dbReference>
<keyword evidence="2" id="KW-1185">Reference proteome</keyword>
<dbReference type="Pfam" id="PF13563">
    <property type="entry name" value="2_5_RNA_ligase2"/>
    <property type="match status" value="1"/>
</dbReference>
<reference evidence="2" key="1">
    <citation type="submission" date="2010-05" db="EMBL/GenBank/DDBJ databases">
        <title>The complete genome of Truepera radiovictris DSM 17093.</title>
        <authorList>
            <consortium name="US DOE Joint Genome Institute (JGI-PGF)"/>
            <person name="Lucas S."/>
            <person name="Copeland A."/>
            <person name="Lapidus A."/>
            <person name="Glavina del Rio T."/>
            <person name="Dalin E."/>
            <person name="Tice H."/>
            <person name="Bruce D."/>
            <person name="Goodwin L."/>
            <person name="Pitluck S."/>
            <person name="Kyrpides N."/>
            <person name="Mavromatis K."/>
            <person name="Ovchinnikova G."/>
            <person name="Munk A.C."/>
            <person name="Detter J.C."/>
            <person name="Han C."/>
            <person name="Tapia R."/>
            <person name="Land M."/>
            <person name="Hauser L."/>
            <person name="Markowitz V."/>
            <person name="Cheng J.-F."/>
            <person name="Hugenholtz P."/>
            <person name="Woyke T."/>
            <person name="Wu D."/>
            <person name="Tindall B."/>
            <person name="Pomrenke H.G."/>
            <person name="Brambilla E."/>
            <person name="Klenk H.-P."/>
            <person name="Eisen J.A."/>
        </authorList>
    </citation>
    <scope>NUCLEOTIDE SEQUENCE [LARGE SCALE GENOMIC DNA]</scope>
    <source>
        <strain evidence="2">DSM 17093 / CIP 108686 / LMG 22925 / RQ-24</strain>
    </source>
</reference>
<dbReference type="Gene3D" id="3.90.1140.10">
    <property type="entry name" value="Cyclic phosphodiesterase"/>
    <property type="match status" value="1"/>
</dbReference>
<dbReference type="OrthoDB" id="1524661at2"/>
<dbReference type="eggNOG" id="COG1514">
    <property type="taxonomic scope" value="Bacteria"/>
</dbReference>
<dbReference type="PANTHER" id="PTHR37474:SF1">
    <property type="entry name" value="2'-5' RNA LIGASE FAMILY PROTEIN"/>
    <property type="match status" value="1"/>
</dbReference>
<gene>
    <name evidence="1" type="ordered locus">Trad_1306</name>
</gene>
<dbReference type="AlphaFoldDB" id="D7CWM9"/>
<dbReference type="KEGG" id="tra:Trad_1306"/>